<reference evidence="1 2" key="1">
    <citation type="journal article" date="2014" name="Antonie Van Leeuwenhoek">
        <title>Hyphomonas beringensis sp. nov. and Hyphomonas chukchiensis sp. nov., isolated from surface seawater of the Bering Sea and Chukchi Sea.</title>
        <authorList>
            <person name="Li C."/>
            <person name="Lai Q."/>
            <person name="Li G."/>
            <person name="Dong C."/>
            <person name="Wang J."/>
            <person name="Liao Y."/>
            <person name="Shao Z."/>
        </authorList>
    </citation>
    <scope>NUCLEOTIDE SEQUENCE [LARGE SCALE GENOMIC DNA]</scope>
    <source>
        <strain evidence="1 2">SCH89</strain>
    </source>
</reference>
<dbReference type="STRING" id="1280953.HOC_00645"/>
<dbReference type="EMBL" id="ARYL01000001">
    <property type="protein sequence ID" value="KDA04348.1"/>
    <property type="molecule type" value="Genomic_DNA"/>
</dbReference>
<organism evidence="1 2">
    <name type="scientific">Hyphomonas oceanitis SCH89</name>
    <dbReference type="NCBI Taxonomy" id="1280953"/>
    <lineage>
        <taxon>Bacteria</taxon>
        <taxon>Pseudomonadati</taxon>
        <taxon>Pseudomonadota</taxon>
        <taxon>Alphaproteobacteria</taxon>
        <taxon>Hyphomonadales</taxon>
        <taxon>Hyphomonadaceae</taxon>
        <taxon>Hyphomonas</taxon>
    </lineage>
</organism>
<dbReference type="Proteomes" id="UP000024942">
    <property type="component" value="Unassembled WGS sequence"/>
</dbReference>
<sequence>MTQTQVLLLAALIIAGLLLAACVTKALMPTAPPDGQAERDLTGADTFALRRAEFRAQVLPEFHKAAAQGRMEVALILALFRLRPDTEPLFLDAGTKARGAGATYLEATEAGAEAIRPMLLEETSKAMLRATDQQASDAAEVTLQSYYEYEQTDAQACARVLMGLAPRIDSDRLAELRNTESAITLDIMNMPATGVVTITPPDEVQQWMVEVLQDAPEAASGATYIGTPDPTDEQAMAACKAMITIYEALVKLPLPIRAAHVRGMSAG</sequence>
<dbReference type="AlphaFoldDB" id="A0A059GCZ0"/>
<evidence type="ECO:0000313" key="2">
    <source>
        <dbReference type="Proteomes" id="UP000024942"/>
    </source>
</evidence>
<dbReference type="OrthoDB" id="7619368at2"/>
<name>A0A059GCZ0_9PROT</name>
<accession>A0A059GCZ0</accession>
<evidence type="ECO:0000313" key="1">
    <source>
        <dbReference type="EMBL" id="KDA04348.1"/>
    </source>
</evidence>
<dbReference type="RefSeq" id="WP_156950325.1">
    <property type="nucleotide sequence ID" value="NZ_ARYL01000001.1"/>
</dbReference>
<gene>
    <name evidence="1" type="ORF">HOC_00645</name>
</gene>
<keyword evidence="2" id="KW-1185">Reference proteome</keyword>
<protein>
    <submittedName>
        <fullName evidence="1">Uncharacterized protein</fullName>
    </submittedName>
</protein>
<dbReference type="PATRIC" id="fig|1280953.3.peg.128"/>
<comment type="caution">
    <text evidence="1">The sequence shown here is derived from an EMBL/GenBank/DDBJ whole genome shotgun (WGS) entry which is preliminary data.</text>
</comment>
<proteinExistence type="predicted"/>